<dbReference type="OrthoDB" id="3035632at2759"/>
<dbReference type="AlphaFoldDB" id="A0A9P5YLU4"/>
<keyword evidence="2" id="KW-1185">Reference proteome</keyword>
<reference evidence="1" key="1">
    <citation type="submission" date="2020-11" db="EMBL/GenBank/DDBJ databases">
        <authorList>
            <consortium name="DOE Joint Genome Institute"/>
            <person name="Ahrendt S."/>
            <person name="Riley R."/>
            <person name="Andreopoulos W."/>
            <person name="Labutti K."/>
            <person name="Pangilinan J."/>
            <person name="Ruiz-Duenas F.J."/>
            <person name="Barrasa J.M."/>
            <person name="Sanchez-Garcia M."/>
            <person name="Camarero S."/>
            <person name="Miyauchi S."/>
            <person name="Serrano A."/>
            <person name="Linde D."/>
            <person name="Babiker R."/>
            <person name="Drula E."/>
            <person name="Ayuso-Fernandez I."/>
            <person name="Pacheco R."/>
            <person name="Padilla G."/>
            <person name="Ferreira P."/>
            <person name="Barriuso J."/>
            <person name="Kellner H."/>
            <person name="Castanera R."/>
            <person name="Alfaro M."/>
            <person name="Ramirez L."/>
            <person name="Pisabarro A.G."/>
            <person name="Kuo A."/>
            <person name="Tritt A."/>
            <person name="Lipzen A."/>
            <person name="He G."/>
            <person name="Yan M."/>
            <person name="Ng V."/>
            <person name="Cullen D."/>
            <person name="Martin F."/>
            <person name="Rosso M.-N."/>
            <person name="Henrissat B."/>
            <person name="Hibbett D."/>
            <person name="Martinez A.T."/>
            <person name="Grigoriev I.V."/>
        </authorList>
    </citation>
    <scope>NUCLEOTIDE SEQUENCE</scope>
    <source>
        <strain evidence="1">CIRM-BRFM 674</strain>
    </source>
</reference>
<accession>A0A9P5YLU4</accession>
<evidence type="ECO:0000313" key="2">
    <source>
        <dbReference type="Proteomes" id="UP000807469"/>
    </source>
</evidence>
<evidence type="ECO:0000313" key="1">
    <source>
        <dbReference type="EMBL" id="KAF9470939.1"/>
    </source>
</evidence>
<gene>
    <name evidence="1" type="ORF">BDN70DRAFT_939318</name>
</gene>
<sequence>MAQNNRPAKRRRTFDGGAYHDSVPFLNPSTFNIIHATEGVLRRVGNSVRASRSAVGVQPAAGVWESTMNWSPPDDTQFALDPDSEAYDAALETAVMEDTPLAQTTATVIHVPLLPPILHGFHQFFSHFVPV</sequence>
<proteinExistence type="predicted"/>
<dbReference type="EMBL" id="MU155802">
    <property type="protein sequence ID" value="KAF9470939.1"/>
    <property type="molecule type" value="Genomic_DNA"/>
</dbReference>
<name>A0A9P5YLU4_9AGAR</name>
<organism evidence="1 2">
    <name type="scientific">Pholiota conissans</name>
    <dbReference type="NCBI Taxonomy" id="109636"/>
    <lineage>
        <taxon>Eukaryota</taxon>
        <taxon>Fungi</taxon>
        <taxon>Dikarya</taxon>
        <taxon>Basidiomycota</taxon>
        <taxon>Agaricomycotina</taxon>
        <taxon>Agaricomycetes</taxon>
        <taxon>Agaricomycetidae</taxon>
        <taxon>Agaricales</taxon>
        <taxon>Agaricineae</taxon>
        <taxon>Strophariaceae</taxon>
        <taxon>Pholiota</taxon>
    </lineage>
</organism>
<comment type="caution">
    <text evidence="1">The sequence shown here is derived from an EMBL/GenBank/DDBJ whole genome shotgun (WGS) entry which is preliminary data.</text>
</comment>
<protein>
    <submittedName>
        <fullName evidence="1">Uncharacterized protein</fullName>
    </submittedName>
</protein>
<dbReference type="Proteomes" id="UP000807469">
    <property type="component" value="Unassembled WGS sequence"/>
</dbReference>